<dbReference type="InterPro" id="IPR015943">
    <property type="entry name" value="WD40/YVTN_repeat-like_dom_sf"/>
</dbReference>
<dbReference type="AlphaFoldDB" id="A0A1I4PDV7"/>
<proteinExistence type="inferred from homology"/>
<protein>
    <submittedName>
        <fullName evidence="8">Phosphate transport system permease protein</fullName>
    </submittedName>
</protein>
<dbReference type="EMBL" id="FOUO01000001">
    <property type="protein sequence ID" value="SFM25931.1"/>
    <property type="molecule type" value="Genomic_DNA"/>
</dbReference>
<dbReference type="RefSeq" id="WP_090483333.1">
    <property type="nucleotide sequence ID" value="NZ_FOUO01000001.1"/>
</dbReference>
<dbReference type="SUPFAM" id="SSF161098">
    <property type="entry name" value="MetI-like"/>
    <property type="match status" value="2"/>
</dbReference>
<feature type="transmembrane region" description="Helical" evidence="5">
    <location>
        <begin position="471"/>
        <end position="494"/>
    </location>
</feature>
<feature type="transmembrane region" description="Helical" evidence="5">
    <location>
        <begin position="572"/>
        <end position="597"/>
    </location>
</feature>
<keyword evidence="2 5" id="KW-0812">Transmembrane</keyword>
<evidence type="ECO:0000259" key="7">
    <source>
        <dbReference type="PROSITE" id="PS50928"/>
    </source>
</evidence>
<keyword evidence="9" id="KW-1185">Reference proteome</keyword>
<dbReference type="InterPro" id="IPR000515">
    <property type="entry name" value="MetI-like"/>
</dbReference>
<keyword evidence="5" id="KW-0813">Transport</keyword>
<dbReference type="Pfam" id="PF00528">
    <property type="entry name" value="BPD_transp_1"/>
    <property type="match status" value="1"/>
</dbReference>
<dbReference type="GO" id="GO:0055085">
    <property type="term" value="P:transmembrane transport"/>
    <property type="evidence" value="ECO:0007669"/>
    <property type="project" value="InterPro"/>
</dbReference>
<feature type="domain" description="ABC transmembrane type-1" evidence="7">
    <location>
        <begin position="465"/>
        <end position="752"/>
    </location>
</feature>
<evidence type="ECO:0000256" key="4">
    <source>
        <dbReference type="ARBA" id="ARBA00023136"/>
    </source>
</evidence>
<dbReference type="InterPro" id="IPR011047">
    <property type="entry name" value="Quinoprotein_ADH-like_sf"/>
</dbReference>
<evidence type="ECO:0000256" key="3">
    <source>
        <dbReference type="ARBA" id="ARBA00022989"/>
    </source>
</evidence>
<name>A0A1I4PDV7_ECTMO</name>
<feature type="transmembrane region" description="Helical" evidence="5">
    <location>
        <begin position="617"/>
        <end position="636"/>
    </location>
</feature>
<sequence>MNESVAASPERGVPGAQQGLLPSGRHRARLRRWRAFKDSAARYGIGTAGVGVVIALGLIFVYLFSEVLPLLTPADVKPLQRYELPVESGAQPVYLSMERYEELGVVFSDQGEVSFFETGSGKVRERIPLPIPEGVEVTAFSHAETGQNLAVYGLSDGRILVGRHTYGLTYPDDRRYIDPGIEYPLGKAPLELDPQGRSLKAVAIQEGNNGFAVAAITADQRLVFSLITTSTNLFTGETTTERDTYTLSAPPDRMRDVLVTEDHRAVYVIGDSGSLHYYDVTHPQQSLLRESRQVVPEGEEITATAFLVGTRSLITGGSDGSLDQWFLARGEDNVRRLVHARSFEDHEAAITTIAPEKSRKGFYAGDASGSLGIHYATSDRTLFLEPVADAPIKAIGVSPVYEALLVATEDGAVRFMGLRNPHPEYSLKALWGQVLYEGYEEPVYKWQSSSASNEFEPKFSLVPLTLGTLKAAFFAMLFAMPLGLMGAIYTAYFMHSSVRGFVKPTVEIMEAMPTVILGFLAGLWLAPFVENHLPAVFSILLLMPLAMILTGLGWSRLPDAIRRRVPAGLEMLVLVPVVILLGWVCVALSPVVELLFFGGNMRQWFTDIGINYDQRNALVVGMAMGFAVIPTIFSIAEDAVFNVPRHLTQGSLALGATAWQTVVGVVLPTASPGMFAAVMMGFGRAVGETMIVLMATGNTPVMDFSLFSGMRTLSANVAVEMPETAVGSTHYRILFLSALVLLVITFIVNTASEIIRQRLRQRYSNL</sequence>
<feature type="transmembrane region" description="Helical" evidence="5">
    <location>
        <begin position="506"/>
        <end position="526"/>
    </location>
</feature>
<dbReference type="PANTHER" id="PTHR42727">
    <property type="entry name" value="PHOSPHATE TRANSPORT SYSTEM PERMEASE PROTEIN"/>
    <property type="match status" value="1"/>
</dbReference>
<dbReference type="Gene3D" id="2.130.10.10">
    <property type="entry name" value="YVTN repeat-like/Quinoprotein amine dehydrogenase"/>
    <property type="match status" value="1"/>
</dbReference>
<dbReference type="OrthoDB" id="9785113at2"/>
<organism evidence="8 9">
    <name type="scientific">Ectothiorhodospira mobilis</name>
    <dbReference type="NCBI Taxonomy" id="195064"/>
    <lineage>
        <taxon>Bacteria</taxon>
        <taxon>Pseudomonadati</taxon>
        <taxon>Pseudomonadota</taxon>
        <taxon>Gammaproteobacteria</taxon>
        <taxon>Chromatiales</taxon>
        <taxon>Ectothiorhodospiraceae</taxon>
        <taxon>Ectothiorhodospira</taxon>
    </lineage>
</organism>
<feature type="transmembrane region" description="Helical" evidence="5">
    <location>
        <begin position="731"/>
        <end position="752"/>
    </location>
</feature>
<dbReference type="InterPro" id="IPR035906">
    <property type="entry name" value="MetI-like_sf"/>
</dbReference>
<evidence type="ECO:0000256" key="5">
    <source>
        <dbReference type="RuleBase" id="RU363032"/>
    </source>
</evidence>
<dbReference type="PANTHER" id="PTHR42727:SF1">
    <property type="entry name" value="PHOSPHATE TRANSPORT SYSTEM PERMEASE"/>
    <property type="match status" value="1"/>
</dbReference>
<feature type="region of interest" description="Disordered" evidence="6">
    <location>
        <begin position="1"/>
        <end position="21"/>
    </location>
</feature>
<feature type="transmembrane region" description="Helical" evidence="5">
    <location>
        <begin position="532"/>
        <end position="552"/>
    </location>
</feature>
<dbReference type="GO" id="GO:0005886">
    <property type="term" value="C:plasma membrane"/>
    <property type="evidence" value="ECO:0007669"/>
    <property type="project" value="UniProtKB-SubCell"/>
</dbReference>
<keyword evidence="3 5" id="KW-1133">Transmembrane helix</keyword>
<comment type="subcellular location">
    <subcellularLocation>
        <location evidence="1 5">Cell membrane</location>
        <topology evidence="1 5">Multi-pass membrane protein</topology>
    </subcellularLocation>
</comment>
<dbReference type="SUPFAM" id="SSF50998">
    <property type="entry name" value="Quinoprotein alcohol dehydrogenase-like"/>
    <property type="match status" value="1"/>
</dbReference>
<evidence type="ECO:0000313" key="9">
    <source>
        <dbReference type="Proteomes" id="UP000199556"/>
    </source>
</evidence>
<dbReference type="Proteomes" id="UP000199556">
    <property type="component" value="Unassembled WGS sequence"/>
</dbReference>
<dbReference type="PROSITE" id="PS50928">
    <property type="entry name" value="ABC_TM1"/>
    <property type="match status" value="1"/>
</dbReference>
<accession>A0A1I4PDV7</accession>
<keyword evidence="4 5" id="KW-0472">Membrane</keyword>
<comment type="similarity">
    <text evidence="5">Belongs to the binding-protein-dependent transport system permease family.</text>
</comment>
<feature type="transmembrane region" description="Helical" evidence="5">
    <location>
        <begin position="657"/>
        <end position="682"/>
    </location>
</feature>
<evidence type="ECO:0000256" key="6">
    <source>
        <dbReference type="SAM" id="MobiDB-lite"/>
    </source>
</evidence>
<dbReference type="Gene3D" id="1.10.3720.10">
    <property type="entry name" value="MetI-like"/>
    <property type="match status" value="1"/>
</dbReference>
<evidence type="ECO:0000256" key="2">
    <source>
        <dbReference type="ARBA" id="ARBA00022692"/>
    </source>
</evidence>
<evidence type="ECO:0000256" key="1">
    <source>
        <dbReference type="ARBA" id="ARBA00004651"/>
    </source>
</evidence>
<evidence type="ECO:0000313" key="8">
    <source>
        <dbReference type="EMBL" id="SFM25931.1"/>
    </source>
</evidence>
<feature type="transmembrane region" description="Helical" evidence="5">
    <location>
        <begin position="40"/>
        <end position="64"/>
    </location>
</feature>
<reference evidence="8 9" key="1">
    <citation type="submission" date="2016-10" db="EMBL/GenBank/DDBJ databases">
        <authorList>
            <person name="de Groot N.N."/>
        </authorList>
    </citation>
    <scope>NUCLEOTIDE SEQUENCE [LARGE SCALE GENOMIC DNA]</scope>
    <source>
        <strain evidence="8 9">DSM 4180</strain>
    </source>
</reference>
<dbReference type="CDD" id="cd06261">
    <property type="entry name" value="TM_PBP2"/>
    <property type="match status" value="1"/>
</dbReference>
<gene>
    <name evidence="8" type="ORF">SAMN05421721_101204</name>
</gene>
<dbReference type="STRING" id="195064.SAMN05421721_101204"/>